<dbReference type="PANTHER" id="PTHR35330">
    <property type="entry name" value="SIROHEME BIOSYNTHESIS PROTEIN MET8"/>
    <property type="match status" value="1"/>
</dbReference>
<dbReference type="Gene3D" id="3.40.50.720">
    <property type="entry name" value="NAD(P)-binding Rossmann-like Domain"/>
    <property type="match status" value="1"/>
</dbReference>
<name>A0A133VB67_9EURY</name>
<evidence type="ECO:0000256" key="1">
    <source>
        <dbReference type="ARBA" id="ARBA00005010"/>
    </source>
</evidence>
<gene>
    <name evidence="7" type="ORF">AKJ45_00730</name>
</gene>
<dbReference type="GO" id="GO:0019354">
    <property type="term" value="P:siroheme biosynthetic process"/>
    <property type="evidence" value="ECO:0007669"/>
    <property type="project" value="UniProtKB-UniPathway"/>
</dbReference>
<dbReference type="Proteomes" id="UP000070565">
    <property type="component" value="Unassembled WGS sequence"/>
</dbReference>
<evidence type="ECO:0000256" key="4">
    <source>
        <dbReference type="ARBA" id="ARBA00023027"/>
    </source>
</evidence>
<sequence>MGNVPLLIDLDSKDVLIFGGGPVGERKAELFSKADANVQVFGLDFTDKLKEMATEESRGKIELVKGEIIAEEAESSIGNADLVVIATDDNDLNDELADISEKKGKLVNKANDLSTQVMIPSIVRKGDVIISISTGGKSPAMCKFLRQKIEDWLDESYVEMVRIQEKIKKELKKGVENRERRREILWSLIEDEEIWDLLKSDPEKAKKIAIKKLGDKVEH</sequence>
<dbReference type="PANTHER" id="PTHR35330:SF1">
    <property type="entry name" value="SIROHEME BIOSYNTHESIS PROTEIN MET8"/>
    <property type="match status" value="1"/>
</dbReference>
<evidence type="ECO:0000313" key="7">
    <source>
        <dbReference type="EMBL" id="KXB03696.1"/>
    </source>
</evidence>
<organism evidence="7 8">
    <name type="scientific">candidate division MSBL1 archaeon SCGC-AAA261F19</name>
    <dbReference type="NCBI Taxonomy" id="1698275"/>
    <lineage>
        <taxon>Archaea</taxon>
        <taxon>Methanobacteriati</taxon>
        <taxon>Methanobacteriota</taxon>
        <taxon>candidate division MSBL1</taxon>
    </lineage>
</organism>
<dbReference type="InterPro" id="IPR028161">
    <property type="entry name" value="Met8-like"/>
</dbReference>
<keyword evidence="4" id="KW-0520">NAD</keyword>
<dbReference type="EMBL" id="LHXZ01000005">
    <property type="protein sequence ID" value="KXB03696.1"/>
    <property type="molecule type" value="Genomic_DNA"/>
</dbReference>
<protein>
    <recommendedName>
        <fullName evidence="2">precorrin-2 dehydrogenase</fullName>
        <ecNumber evidence="2">1.3.1.76</ecNumber>
    </recommendedName>
</protein>
<comment type="pathway">
    <text evidence="1">Porphyrin-containing compound metabolism; siroheme biosynthesis; sirohydrochlorin from precorrin-2: step 1/1.</text>
</comment>
<dbReference type="InterPro" id="IPR036291">
    <property type="entry name" value="NAD(P)-bd_dom_sf"/>
</dbReference>
<proteinExistence type="predicted"/>
<dbReference type="SUPFAM" id="SSF51735">
    <property type="entry name" value="NAD(P)-binding Rossmann-fold domains"/>
    <property type="match status" value="1"/>
</dbReference>
<dbReference type="Pfam" id="PF13241">
    <property type="entry name" value="NAD_binding_7"/>
    <property type="match status" value="1"/>
</dbReference>
<dbReference type="SUPFAM" id="SSF75615">
    <property type="entry name" value="Siroheme synthase middle domains-like"/>
    <property type="match status" value="1"/>
</dbReference>
<dbReference type="GO" id="GO:0004325">
    <property type="term" value="F:ferrochelatase activity"/>
    <property type="evidence" value="ECO:0007669"/>
    <property type="project" value="InterPro"/>
</dbReference>
<keyword evidence="5" id="KW-0627">Porphyrin biosynthesis</keyword>
<keyword evidence="3" id="KW-0560">Oxidoreductase</keyword>
<reference evidence="7 8" key="1">
    <citation type="journal article" date="2016" name="Sci. Rep.">
        <title>Metabolic traits of an uncultured archaeal lineage -MSBL1- from brine pools of the Red Sea.</title>
        <authorList>
            <person name="Mwirichia R."/>
            <person name="Alam I."/>
            <person name="Rashid M."/>
            <person name="Vinu M."/>
            <person name="Ba-Alawi W."/>
            <person name="Anthony Kamau A."/>
            <person name="Kamanda Ngugi D."/>
            <person name="Goker M."/>
            <person name="Klenk H.P."/>
            <person name="Bajic V."/>
            <person name="Stingl U."/>
        </authorList>
    </citation>
    <scope>NUCLEOTIDE SEQUENCE [LARGE SCALE GENOMIC DNA]</scope>
    <source>
        <strain evidence="7">SCGC-AAA261F19</strain>
    </source>
</reference>
<keyword evidence="8" id="KW-1185">Reference proteome</keyword>
<dbReference type="AlphaFoldDB" id="A0A133VB67"/>
<dbReference type="GO" id="GO:0043115">
    <property type="term" value="F:precorrin-2 dehydrogenase activity"/>
    <property type="evidence" value="ECO:0007669"/>
    <property type="project" value="UniProtKB-EC"/>
</dbReference>
<evidence type="ECO:0000256" key="2">
    <source>
        <dbReference type="ARBA" id="ARBA00012400"/>
    </source>
</evidence>
<evidence type="ECO:0000256" key="6">
    <source>
        <dbReference type="ARBA" id="ARBA00047561"/>
    </source>
</evidence>
<dbReference type="Gene3D" id="3.30.160.110">
    <property type="entry name" value="Siroheme synthase, domain 2"/>
    <property type="match status" value="1"/>
</dbReference>
<comment type="catalytic activity">
    <reaction evidence="6">
        <text>precorrin-2 + NAD(+) = sirohydrochlorin + NADH + 2 H(+)</text>
        <dbReference type="Rhea" id="RHEA:15613"/>
        <dbReference type="ChEBI" id="CHEBI:15378"/>
        <dbReference type="ChEBI" id="CHEBI:57540"/>
        <dbReference type="ChEBI" id="CHEBI:57945"/>
        <dbReference type="ChEBI" id="CHEBI:58351"/>
        <dbReference type="ChEBI" id="CHEBI:58827"/>
        <dbReference type="EC" id="1.3.1.76"/>
    </reaction>
</comment>
<dbReference type="EC" id="1.3.1.76" evidence="2"/>
<accession>A0A133VB67</accession>
<dbReference type="NCBIfam" id="TIGR01470">
    <property type="entry name" value="cysG_Nterm"/>
    <property type="match status" value="1"/>
</dbReference>
<comment type="caution">
    <text evidence="7">The sequence shown here is derived from an EMBL/GenBank/DDBJ whole genome shotgun (WGS) entry which is preliminary data.</text>
</comment>
<dbReference type="UniPathway" id="UPA00262">
    <property type="reaction ID" value="UER00222"/>
</dbReference>
<evidence type="ECO:0000256" key="5">
    <source>
        <dbReference type="ARBA" id="ARBA00023244"/>
    </source>
</evidence>
<evidence type="ECO:0000313" key="8">
    <source>
        <dbReference type="Proteomes" id="UP000070565"/>
    </source>
</evidence>
<dbReference type="InterPro" id="IPR006367">
    <property type="entry name" value="Sirohaem_synthase_N"/>
</dbReference>
<evidence type="ECO:0000256" key="3">
    <source>
        <dbReference type="ARBA" id="ARBA00023002"/>
    </source>
</evidence>